<dbReference type="NCBIfam" id="TIGR03991">
    <property type="entry name" value="alt_bact_glmU"/>
    <property type="match status" value="1"/>
</dbReference>
<keyword evidence="2" id="KW-0012">Acyltransferase</keyword>
<protein>
    <recommendedName>
        <fullName evidence="5">Bifunctional protein GlmU</fullName>
    </recommendedName>
</protein>
<accession>A0A2H5XBX1</accession>
<dbReference type="GO" id="GO:0016746">
    <property type="term" value="F:acyltransferase activity"/>
    <property type="evidence" value="ECO:0007669"/>
    <property type="project" value="UniProtKB-KW"/>
</dbReference>
<dbReference type="EMBL" id="BEHT01000014">
    <property type="protein sequence ID" value="GBC98679.1"/>
    <property type="molecule type" value="Genomic_DNA"/>
</dbReference>
<dbReference type="SUPFAM" id="SSF51161">
    <property type="entry name" value="Trimeric LpxA-like enzymes"/>
    <property type="match status" value="1"/>
</dbReference>
<dbReference type="InterPro" id="IPR011004">
    <property type="entry name" value="Trimer_LpxA-like_sf"/>
</dbReference>
<dbReference type="Gene3D" id="2.160.10.10">
    <property type="entry name" value="Hexapeptide repeat proteins"/>
    <property type="match status" value="1"/>
</dbReference>
<reference evidence="4" key="1">
    <citation type="submission" date="2017-09" db="EMBL/GenBank/DDBJ databases">
        <title>Metaegenomics of thermophilic ammonia-oxidizing enrichment culture.</title>
        <authorList>
            <person name="Kato S."/>
            <person name="Suzuki K."/>
        </authorList>
    </citation>
    <scope>NUCLEOTIDE SEQUENCE [LARGE SCALE GENOMIC DNA]</scope>
</reference>
<sequence>MDALVLFEDGKWVNFKPLTWTRPVCLLRTGIFALWEKVVQALRQAGAEGFETHIHTRSYLAPTLRHCLKSKGVFVNELERLDGKSVLFVNGRLLVTPELAQRVHAVEKGAAYTQGNELVAAYLSEAAAAKVLPTLSDGEPLTDADFQSLLEAATTRVEVSDAVLLRYPWQLIDHNAELIAAEFASATAGKGSEGKLEQGAVIYGGDASRVYLGKGAVVHPTVVLDVTHGPIYIGDNTVVYPPTRIEGPAYIGRGTWIVGGKIREGSNIGDVCRVGGEVEESILHGYSNKYHDGFLGHAYVGEWVNLGALTTNSDLKDTYGSVRVTVEGEGKVDAGTKVGCFIGDHVKTSIGTLICTGKRIGVFSHLHGFVVDDVPSFTIWAKSIGGQGDAVELLLESALETHRRVLARRKVEATPEEAELIRTLFELTREERQKAGVRQGRPNF</sequence>
<gene>
    <name evidence="3" type="ORF">HRbin17_01193</name>
</gene>
<dbReference type="AlphaFoldDB" id="A0A2H5XBX1"/>
<dbReference type="GO" id="GO:0016779">
    <property type="term" value="F:nucleotidyltransferase activity"/>
    <property type="evidence" value="ECO:0007669"/>
    <property type="project" value="UniProtKB-ARBA"/>
</dbReference>
<evidence type="ECO:0000313" key="3">
    <source>
        <dbReference type="EMBL" id="GBC98679.1"/>
    </source>
</evidence>
<dbReference type="InterPro" id="IPR023917">
    <property type="entry name" value="Bifunctiontional_GlmU_bac-type"/>
</dbReference>
<evidence type="ECO:0000256" key="1">
    <source>
        <dbReference type="ARBA" id="ARBA00022679"/>
    </source>
</evidence>
<comment type="caution">
    <text evidence="3">The sequence shown here is derived from an EMBL/GenBank/DDBJ whole genome shotgun (WGS) entry which is preliminary data.</text>
</comment>
<name>A0A2H5XBX1_9BACT</name>
<dbReference type="InterPro" id="IPR050065">
    <property type="entry name" value="GlmU-like"/>
</dbReference>
<dbReference type="Pfam" id="PF13562">
    <property type="entry name" value="NTP_transf_4"/>
    <property type="match status" value="1"/>
</dbReference>
<keyword evidence="1" id="KW-0808">Transferase</keyword>
<dbReference type="PANTHER" id="PTHR43584:SF9">
    <property type="entry name" value="TRANSFERASE HEXAPEPTIDE REPEAT CONTAINING PROTEIN"/>
    <property type="match status" value="1"/>
</dbReference>
<dbReference type="PANTHER" id="PTHR43584">
    <property type="entry name" value="NUCLEOTIDYL TRANSFERASE"/>
    <property type="match status" value="1"/>
</dbReference>
<evidence type="ECO:0008006" key="5">
    <source>
        <dbReference type="Google" id="ProtNLM"/>
    </source>
</evidence>
<dbReference type="Proteomes" id="UP000236173">
    <property type="component" value="Unassembled WGS sequence"/>
</dbReference>
<evidence type="ECO:0000256" key="2">
    <source>
        <dbReference type="ARBA" id="ARBA00023315"/>
    </source>
</evidence>
<proteinExistence type="predicted"/>
<evidence type="ECO:0000313" key="4">
    <source>
        <dbReference type="Proteomes" id="UP000236173"/>
    </source>
</evidence>
<organism evidence="3 4">
    <name type="scientific">Candidatus Fervidibacter japonicus</name>
    <dbReference type="NCBI Taxonomy" id="2035412"/>
    <lineage>
        <taxon>Bacteria</taxon>
        <taxon>Candidatus Fervidibacterota</taxon>
        <taxon>Candidatus Fervidibacter</taxon>
    </lineage>
</organism>